<dbReference type="Proteomes" id="UP001164539">
    <property type="component" value="Chromosome 14"/>
</dbReference>
<protein>
    <submittedName>
        <fullName evidence="1">Beta-galactosidase</fullName>
    </submittedName>
</protein>
<name>A0ACC1WUC6_MELAZ</name>
<sequence>METSSVSKLLNLFLVAMLVGIEVIQCTVTYDKKAIIINGQRRILISGSIHYPRSTPDMWEDLIQKAKDGGLDVIDTYVFWNLHEPSPGNYNFEGGNDLVRFIKTVQKVGLYAHLRIGPYVCAEWNFGGFPVWLKYVPGISFRTDNGPFKAAMHGFTQKIVQMMKNEKLFASQGGPIILSQIENEYGPESRALGAAGHAYINWAAKMAVGLDTGVPWVMCKEDDAPDPVINACNGFYCDAFSPNKPYKPTMWTEAWSGWFTEFGGPVYRRPVQDLAFAVARFIQKGGSFVNYYMYHGGTNFGRTAGGPFITTSYDYDAPLDEYGLIRQPKYGHLKELHKAIKLCEHALVSSDPTVTSLGAYQQAHIFYTGQGKCAAFLSNFHSTSAARVTFNGRHYNLPPWSISILPDCKNVVFNTAKVAVQNTQMQMLPTGTKLFSWETYDEDISSLGESSPMTAVGLWEQINVTRDSSDYLWYMTSVDVSSSESFLRGGQKPTLTIQSAGHALHVFINGQFSGSAFGTREKRKFTFTGPVNLHTGINKIALLSIAVGLPNVGLHYETWETGIRGAVMLDGLDHGNKDLTWQKWSYQVGLKGEAMNLVSPNEASSVDWTRGSLATQSQQPLKWHKAYFDAPTGNEPLAFDLRSMGKGQVWVNGQSIGRYWMAYAKGDCSVCGYAGTFRPPKCQRGCGRPTQRWYHVPRSWLKPTKNLLVVFEELGGDTSRIALMKRSVTRVCADANEHQPTTENYAIESKSLSDTTEPAKVDLHCAPGQSVTSIKFASFGTPSGTCGSFQKGACHAPNSHAIVEKECIGRESCSVMISNDVFGADPCPNVLKRLSVEAVCSTADSTTQTSQT</sequence>
<evidence type="ECO:0000313" key="2">
    <source>
        <dbReference type="Proteomes" id="UP001164539"/>
    </source>
</evidence>
<evidence type="ECO:0000313" key="1">
    <source>
        <dbReference type="EMBL" id="KAJ4702019.1"/>
    </source>
</evidence>
<comment type="caution">
    <text evidence="1">The sequence shown here is derived from an EMBL/GenBank/DDBJ whole genome shotgun (WGS) entry which is preliminary data.</text>
</comment>
<gene>
    <name evidence="1" type="ORF">OWV82_025162</name>
</gene>
<accession>A0ACC1WUC6</accession>
<keyword evidence="2" id="KW-1185">Reference proteome</keyword>
<dbReference type="EMBL" id="CM051407">
    <property type="protein sequence ID" value="KAJ4702019.1"/>
    <property type="molecule type" value="Genomic_DNA"/>
</dbReference>
<reference evidence="1 2" key="1">
    <citation type="journal article" date="2023" name="Science">
        <title>Complex scaffold remodeling in plant triterpene biosynthesis.</title>
        <authorList>
            <person name="De La Pena R."/>
            <person name="Hodgson H."/>
            <person name="Liu J.C."/>
            <person name="Stephenson M.J."/>
            <person name="Martin A.C."/>
            <person name="Owen C."/>
            <person name="Harkess A."/>
            <person name="Leebens-Mack J."/>
            <person name="Jimenez L.E."/>
            <person name="Osbourn A."/>
            <person name="Sattely E.S."/>
        </authorList>
    </citation>
    <scope>NUCLEOTIDE SEQUENCE [LARGE SCALE GENOMIC DNA]</scope>
    <source>
        <strain evidence="2">cv. JPN11</strain>
        <tissue evidence="1">Leaf</tissue>
    </source>
</reference>
<organism evidence="1 2">
    <name type="scientific">Melia azedarach</name>
    <name type="common">Chinaberry tree</name>
    <dbReference type="NCBI Taxonomy" id="155640"/>
    <lineage>
        <taxon>Eukaryota</taxon>
        <taxon>Viridiplantae</taxon>
        <taxon>Streptophyta</taxon>
        <taxon>Embryophyta</taxon>
        <taxon>Tracheophyta</taxon>
        <taxon>Spermatophyta</taxon>
        <taxon>Magnoliopsida</taxon>
        <taxon>eudicotyledons</taxon>
        <taxon>Gunneridae</taxon>
        <taxon>Pentapetalae</taxon>
        <taxon>rosids</taxon>
        <taxon>malvids</taxon>
        <taxon>Sapindales</taxon>
        <taxon>Meliaceae</taxon>
        <taxon>Melia</taxon>
    </lineage>
</organism>
<proteinExistence type="predicted"/>